<dbReference type="EnsemblMetazoa" id="GPPI035647-RA">
    <property type="protein sequence ID" value="GPPI035647-PA"/>
    <property type="gene ID" value="GPPI035647"/>
</dbReference>
<accession>A0A1B0BNI6</accession>
<evidence type="ECO:0000256" key="6">
    <source>
        <dbReference type="SAM" id="Phobius"/>
    </source>
</evidence>
<dbReference type="InterPro" id="IPR020846">
    <property type="entry name" value="MFS_dom"/>
</dbReference>
<dbReference type="InterPro" id="IPR050549">
    <property type="entry name" value="MFS_Trehalose_Transporter"/>
</dbReference>
<dbReference type="InterPro" id="IPR005828">
    <property type="entry name" value="MFS_sugar_transport-like"/>
</dbReference>
<keyword evidence="4 6" id="KW-1133">Transmembrane helix</keyword>
<dbReference type="GO" id="GO:0005886">
    <property type="term" value="C:plasma membrane"/>
    <property type="evidence" value="ECO:0007669"/>
    <property type="project" value="UniProtKB-SubCell"/>
</dbReference>
<organism evidence="8 9">
    <name type="scientific">Glossina palpalis gambiensis</name>
    <dbReference type="NCBI Taxonomy" id="67801"/>
    <lineage>
        <taxon>Eukaryota</taxon>
        <taxon>Metazoa</taxon>
        <taxon>Ecdysozoa</taxon>
        <taxon>Arthropoda</taxon>
        <taxon>Hexapoda</taxon>
        <taxon>Insecta</taxon>
        <taxon>Pterygota</taxon>
        <taxon>Neoptera</taxon>
        <taxon>Endopterygota</taxon>
        <taxon>Diptera</taxon>
        <taxon>Brachycera</taxon>
        <taxon>Muscomorpha</taxon>
        <taxon>Hippoboscoidea</taxon>
        <taxon>Glossinidae</taxon>
        <taxon>Glossina</taxon>
    </lineage>
</organism>
<feature type="transmembrane region" description="Helical" evidence="6">
    <location>
        <begin position="415"/>
        <end position="440"/>
    </location>
</feature>
<protein>
    <recommendedName>
        <fullName evidence="7">Major facilitator superfamily (MFS) profile domain-containing protein</fullName>
    </recommendedName>
</protein>
<dbReference type="InterPro" id="IPR036259">
    <property type="entry name" value="MFS_trans_sf"/>
</dbReference>
<feature type="transmembrane region" description="Helical" evidence="6">
    <location>
        <begin position="452"/>
        <end position="471"/>
    </location>
</feature>
<dbReference type="FunFam" id="1.20.1250.20:FF:000249">
    <property type="entry name" value="facilitated trehalose transporter Tret1"/>
    <property type="match status" value="1"/>
</dbReference>
<evidence type="ECO:0000256" key="5">
    <source>
        <dbReference type="ARBA" id="ARBA00023136"/>
    </source>
</evidence>
<feature type="transmembrane region" description="Helical" evidence="6">
    <location>
        <begin position="233"/>
        <end position="251"/>
    </location>
</feature>
<dbReference type="VEuPathDB" id="VectorBase:GPPI035647"/>
<sequence length="546" mass="60754">MRIVSFFFHFLPNRGDDEHDKFIQHPLNYQIVSKTIVKEKLYQSQAEQQQKYNNDLDHRTKIRGIYHQIISTCAVLLLSAACGMPIGYSAILLPQLSANNTFAENHGTPEIVIDIEMGSWIASVHSLATPIGSFISGPLADYLGRRSTLLVSVIPVFLGWITLALSQSYPMLLVGRILCGFATGILGGPAQVYIAETAEPNLRSLLIGAPFVSYSIGILIVYALGSAYHWRAVAWYGNVLPALASLAIFFIPESPPWLLRHEKLSEALKALTFLRGNELEAQKELNNMSERLERERAATTTNENIFQLCCQRVAIKPLIIVITFAALQILSGTFIVVFYAVDIIAEFGAEFDTRTAAIWTAVVRMLCTFIFCVVLLFIRRRPILILSGIGSGLSCLILSLYMFAKEGKTKTNVDIIVAGVCLLTYIAFNTSLMVMPGIMIGELFPAKIRGRTAGAVFAAMNVALFALAKGFPYIHVNIRMKGVFLMFAVASFLVSIFMFMFQPETKGSSLEQIEDYFSESNWLWLKRGRKYKTVKNSNEDEACINS</sequence>
<keyword evidence="2" id="KW-1003">Cell membrane</keyword>
<dbReference type="InterPro" id="IPR005829">
    <property type="entry name" value="Sugar_transporter_CS"/>
</dbReference>
<dbReference type="PROSITE" id="PS50850">
    <property type="entry name" value="MFS"/>
    <property type="match status" value="1"/>
</dbReference>
<feature type="transmembrane region" description="Helical" evidence="6">
    <location>
        <begin position="318"/>
        <end position="341"/>
    </location>
</feature>
<evidence type="ECO:0000256" key="4">
    <source>
        <dbReference type="ARBA" id="ARBA00022989"/>
    </source>
</evidence>
<keyword evidence="3 6" id="KW-0812">Transmembrane</keyword>
<feature type="transmembrane region" description="Helical" evidence="6">
    <location>
        <begin position="69"/>
        <end position="91"/>
    </location>
</feature>
<dbReference type="PROSITE" id="PS00217">
    <property type="entry name" value="SUGAR_TRANSPORT_2"/>
    <property type="match status" value="1"/>
</dbReference>
<dbReference type="PROSITE" id="PS00216">
    <property type="entry name" value="SUGAR_TRANSPORT_1"/>
    <property type="match status" value="1"/>
</dbReference>
<evidence type="ECO:0000259" key="7">
    <source>
        <dbReference type="PROSITE" id="PS50850"/>
    </source>
</evidence>
<proteinExistence type="predicted"/>
<evidence type="ECO:0000313" key="9">
    <source>
        <dbReference type="Proteomes" id="UP000092460"/>
    </source>
</evidence>
<dbReference type="Gene3D" id="1.20.1250.20">
    <property type="entry name" value="MFS general substrate transporter like domains"/>
    <property type="match status" value="1"/>
</dbReference>
<dbReference type="PANTHER" id="PTHR48021">
    <property type="match status" value="1"/>
</dbReference>
<feature type="transmembrane region" description="Helical" evidence="6">
    <location>
        <begin position="205"/>
        <end position="227"/>
    </location>
</feature>
<feature type="domain" description="Major facilitator superfamily (MFS) profile" evidence="7">
    <location>
        <begin position="75"/>
        <end position="506"/>
    </location>
</feature>
<comment type="subcellular location">
    <subcellularLocation>
        <location evidence="1">Cell membrane</location>
        <topology evidence="1">Multi-pass membrane protein</topology>
    </subcellularLocation>
</comment>
<keyword evidence="5 6" id="KW-0472">Membrane</keyword>
<dbReference type="PANTHER" id="PTHR48021:SF7">
    <property type="entry name" value="RH09188P"/>
    <property type="match status" value="1"/>
</dbReference>
<dbReference type="AlphaFoldDB" id="A0A1B0BNI6"/>
<feature type="transmembrane region" description="Helical" evidence="6">
    <location>
        <begin position="383"/>
        <end position="403"/>
    </location>
</feature>
<evidence type="ECO:0000256" key="2">
    <source>
        <dbReference type="ARBA" id="ARBA00022475"/>
    </source>
</evidence>
<dbReference type="Pfam" id="PF00083">
    <property type="entry name" value="Sugar_tr"/>
    <property type="match status" value="1"/>
</dbReference>
<feature type="transmembrane region" description="Helical" evidence="6">
    <location>
        <begin position="356"/>
        <end position="378"/>
    </location>
</feature>
<evidence type="ECO:0000256" key="3">
    <source>
        <dbReference type="ARBA" id="ARBA00022692"/>
    </source>
</evidence>
<evidence type="ECO:0000313" key="8">
    <source>
        <dbReference type="EnsemblMetazoa" id="GPPI035647-PA"/>
    </source>
</evidence>
<dbReference type="InterPro" id="IPR044775">
    <property type="entry name" value="MFS_ERD6/Tret1-like"/>
</dbReference>
<name>A0A1B0BNI6_9MUSC</name>
<feature type="transmembrane region" description="Helical" evidence="6">
    <location>
        <begin position="147"/>
        <end position="165"/>
    </location>
</feature>
<keyword evidence="9" id="KW-1185">Reference proteome</keyword>
<dbReference type="STRING" id="67801.A0A1B0BNI6"/>
<dbReference type="EMBL" id="JXJN01017413">
    <property type="status" value="NOT_ANNOTATED_CDS"/>
    <property type="molecule type" value="Genomic_DNA"/>
</dbReference>
<reference evidence="9" key="1">
    <citation type="submission" date="2015-01" db="EMBL/GenBank/DDBJ databases">
        <authorList>
            <person name="Aksoy S."/>
            <person name="Warren W."/>
            <person name="Wilson R.K."/>
        </authorList>
    </citation>
    <scope>NUCLEOTIDE SEQUENCE [LARGE SCALE GENOMIC DNA]</scope>
    <source>
        <strain evidence="9">IAEA</strain>
    </source>
</reference>
<feature type="transmembrane region" description="Helical" evidence="6">
    <location>
        <begin position="171"/>
        <end position="193"/>
    </location>
</feature>
<reference evidence="8" key="2">
    <citation type="submission" date="2020-05" db="UniProtKB">
        <authorList>
            <consortium name="EnsemblMetazoa"/>
        </authorList>
    </citation>
    <scope>IDENTIFICATION</scope>
    <source>
        <strain evidence="8">IAEA</strain>
    </source>
</reference>
<evidence type="ECO:0000256" key="1">
    <source>
        <dbReference type="ARBA" id="ARBA00004651"/>
    </source>
</evidence>
<dbReference type="CDD" id="cd17358">
    <property type="entry name" value="MFS_GLUT6_8_Class3_like"/>
    <property type="match status" value="1"/>
</dbReference>
<dbReference type="SUPFAM" id="SSF103473">
    <property type="entry name" value="MFS general substrate transporter"/>
    <property type="match status" value="1"/>
</dbReference>
<dbReference type="GO" id="GO:0051119">
    <property type="term" value="F:sugar transmembrane transporter activity"/>
    <property type="evidence" value="ECO:0007669"/>
    <property type="project" value="InterPro"/>
</dbReference>
<feature type="transmembrane region" description="Helical" evidence="6">
    <location>
        <begin position="483"/>
        <end position="501"/>
    </location>
</feature>
<dbReference type="Proteomes" id="UP000092460">
    <property type="component" value="Unassembled WGS sequence"/>
</dbReference>